<dbReference type="OrthoDB" id="5616307at2"/>
<reference evidence="2 3" key="1">
    <citation type="submission" date="2019-03" db="EMBL/GenBank/DDBJ databases">
        <title>Genomic Encyclopedia of Type Strains, Phase IV (KMG-IV): sequencing the most valuable type-strain genomes for metagenomic binning, comparative biology and taxonomic classification.</title>
        <authorList>
            <person name="Goeker M."/>
        </authorList>
    </citation>
    <scope>NUCLEOTIDE SEQUENCE [LARGE SCALE GENOMIC DNA]</scope>
    <source>
        <strain evidence="2 3">DSM 15505</strain>
    </source>
</reference>
<dbReference type="Proteomes" id="UP000295830">
    <property type="component" value="Unassembled WGS sequence"/>
</dbReference>
<evidence type="ECO:0000313" key="2">
    <source>
        <dbReference type="EMBL" id="TDT38578.1"/>
    </source>
</evidence>
<sequence length="83" mass="9831">MTYEQLIRQLDPRIYQRLRESLQLGKWPDGRELSEDQKAICMEAIIWYEREHNIPEEERAGYVERPEKKGSCGGNGSVRIHEN</sequence>
<evidence type="ECO:0000313" key="3">
    <source>
        <dbReference type="Proteomes" id="UP000295830"/>
    </source>
</evidence>
<comment type="caution">
    <text evidence="2">The sequence shown here is derived from an EMBL/GenBank/DDBJ whole genome shotgun (WGS) entry which is preliminary data.</text>
</comment>
<dbReference type="Pfam" id="PF07023">
    <property type="entry name" value="DUF1315"/>
    <property type="match status" value="1"/>
</dbReference>
<dbReference type="AlphaFoldDB" id="A0A4V3EPT4"/>
<name>A0A4V3EPT4_9GAMM</name>
<feature type="region of interest" description="Disordered" evidence="1">
    <location>
        <begin position="58"/>
        <end position="83"/>
    </location>
</feature>
<feature type="compositionally biased region" description="Basic and acidic residues" evidence="1">
    <location>
        <begin position="58"/>
        <end position="70"/>
    </location>
</feature>
<dbReference type="RefSeq" id="WP_133736790.1">
    <property type="nucleotide sequence ID" value="NZ_SOAX01000006.1"/>
</dbReference>
<organism evidence="2 3">
    <name type="scientific">Halospina denitrificans</name>
    <dbReference type="NCBI Taxonomy" id="332522"/>
    <lineage>
        <taxon>Bacteria</taxon>
        <taxon>Pseudomonadati</taxon>
        <taxon>Pseudomonadota</taxon>
        <taxon>Gammaproteobacteria</taxon>
        <taxon>Halospina</taxon>
    </lineage>
</organism>
<protein>
    <recommendedName>
        <fullName evidence="4">DUF1315 family protein</fullName>
    </recommendedName>
</protein>
<evidence type="ECO:0000256" key="1">
    <source>
        <dbReference type="SAM" id="MobiDB-lite"/>
    </source>
</evidence>
<gene>
    <name evidence="2" type="ORF">DES49_2555</name>
</gene>
<accession>A0A4V3EPT4</accession>
<dbReference type="InterPro" id="IPR009749">
    <property type="entry name" value="DUF1315"/>
</dbReference>
<dbReference type="EMBL" id="SOAX01000006">
    <property type="protein sequence ID" value="TDT38578.1"/>
    <property type="molecule type" value="Genomic_DNA"/>
</dbReference>
<proteinExistence type="predicted"/>
<keyword evidence="3" id="KW-1185">Reference proteome</keyword>
<evidence type="ECO:0008006" key="4">
    <source>
        <dbReference type="Google" id="ProtNLM"/>
    </source>
</evidence>